<feature type="transmembrane region" description="Helical" evidence="2">
    <location>
        <begin position="25"/>
        <end position="43"/>
    </location>
</feature>
<dbReference type="eggNOG" id="COG2843">
    <property type="taxonomic scope" value="Bacteria"/>
</dbReference>
<dbReference type="KEGG" id="sep:SE_2091"/>
<dbReference type="InterPro" id="IPR052169">
    <property type="entry name" value="CW_Biosynth-Accessory"/>
</dbReference>
<dbReference type="PANTHER" id="PTHR33393:SF13">
    <property type="entry name" value="PGA BIOSYNTHESIS PROTEIN CAPA"/>
    <property type="match status" value="1"/>
</dbReference>
<dbReference type="EMBL" id="AE015929">
    <property type="protein sequence ID" value="AAO05733.1"/>
    <property type="molecule type" value="Genomic_DNA"/>
</dbReference>
<evidence type="ECO:0000313" key="5">
    <source>
        <dbReference type="Proteomes" id="UP000001411"/>
    </source>
</evidence>
<dbReference type="Gene3D" id="3.60.21.10">
    <property type="match status" value="1"/>
</dbReference>
<dbReference type="PANTHER" id="PTHR33393">
    <property type="entry name" value="POLYGLUTAMINE SYNTHESIS ACCESSORY PROTEIN RV0574C-RELATED"/>
    <property type="match status" value="1"/>
</dbReference>
<dbReference type="AlphaFoldDB" id="A0A0H2VKE0"/>
<dbReference type="PATRIC" id="fig|176280.10.peg.2043"/>
<dbReference type="Pfam" id="PF09587">
    <property type="entry name" value="PGA_cap"/>
    <property type="match status" value="1"/>
</dbReference>
<dbReference type="RefSeq" id="WP_002467717.1">
    <property type="nucleotide sequence ID" value="NC_004461.1"/>
</dbReference>
<reference evidence="4 5" key="1">
    <citation type="journal article" date="2003" name="Mol. Microbiol.">
        <title>Genome-based analysis of virulence genes in a non-biofilm-forming Staphylococcus epidermidis strain (ATCC 12228).</title>
        <authorList>
            <person name="Zhang Y.Q."/>
            <person name="Ren S.X."/>
            <person name="Li H.L."/>
            <person name="Wang Y.X."/>
            <person name="Fu G."/>
            <person name="Yang J."/>
            <person name="Qin Z.Q."/>
            <person name="Miao Y.G."/>
            <person name="Wang W.Y."/>
            <person name="Chen R.S."/>
            <person name="Shen Y."/>
            <person name="Chen Z."/>
            <person name="Yuan Z.H."/>
            <person name="Zhao G.P."/>
            <person name="Qu D."/>
            <person name="Danchin A."/>
            <person name="Wen Y.M."/>
        </authorList>
    </citation>
    <scope>NUCLEOTIDE SEQUENCE [LARGE SCALE GENOMIC DNA]</scope>
    <source>
        <strain evidence="5">ATCC 12228 / FDA PCI 1200</strain>
    </source>
</reference>
<dbReference type="SMART" id="SM00854">
    <property type="entry name" value="PGA_cap"/>
    <property type="match status" value="1"/>
</dbReference>
<dbReference type="InterPro" id="IPR019079">
    <property type="entry name" value="Capsule_synth_CapA"/>
</dbReference>
<dbReference type="GeneID" id="50017826"/>
<name>A0A0H2VKE0_STAES</name>
<dbReference type="HOGENOM" id="CLU_778236_0_0_9"/>
<proteinExistence type="inferred from homology"/>
<dbReference type="InterPro" id="IPR029052">
    <property type="entry name" value="Metallo-depent_PP-like"/>
</dbReference>
<organism evidence="4 5">
    <name type="scientific">Staphylococcus epidermidis (strain ATCC 12228 / FDA PCI 1200)</name>
    <dbReference type="NCBI Taxonomy" id="176280"/>
    <lineage>
        <taxon>Bacteria</taxon>
        <taxon>Bacillati</taxon>
        <taxon>Bacillota</taxon>
        <taxon>Bacilli</taxon>
        <taxon>Bacillales</taxon>
        <taxon>Staphylococcaceae</taxon>
        <taxon>Staphylococcus</taxon>
    </lineage>
</organism>
<evidence type="ECO:0000256" key="1">
    <source>
        <dbReference type="ARBA" id="ARBA00005662"/>
    </source>
</evidence>
<keyword evidence="2" id="KW-0472">Membrane</keyword>
<comment type="similarity">
    <text evidence="1">Belongs to the CapA family.</text>
</comment>
<accession>A0A0H2VKE0</accession>
<gene>
    <name evidence="4" type="ordered locus">SE_2091</name>
</gene>
<dbReference type="Proteomes" id="UP000001411">
    <property type="component" value="Chromosome"/>
</dbReference>
<evidence type="ECO:0000313" key="4">
    <source>
        <dbReference type="EMBL" id="AAO05733.1"/>
    </source>
</evidence>
<protein>
    <submittedName>
        <fullName evidence="4">Poly-gamma-glutamate synthesis protein PgsA</fullName>
    </submittedName>
</protein>
<keyword evidence="2" id="KW-0812">Transmembrane</keyword>
<dbReference type="OrthoDB" id="9810906at2"/>
<evidence type="ECO:0000259" key="3">
    <source>
        <dbReference type="SMART" id="SM00854"/>
    </source>
</evidence>
<feature type="domain" description="Capsule synthesis protein CapA" evidence="3">
    <location>
        <begin position="62"/>
        <end position="287"/>
    </location>
</feature>
<keyword evidence="2" id="KW-1133">Transmembrane helix</keyword>
<dbReference type="SUPFAM" id="SSF56300">
    <property type="entry name" value="Metallo-dependent phosphatases"/>
    <property type="match status" value="1"/>
</dbReference>
<evidence type="ECO:0000256" key="2">
    <source>
        <dbReference type="SAM" id="Phobius"/>
    </source>
</evidence>
<sequence length="357" mass="40775">MTKKKRLSPSEWLLKQSKRHKRKNTLYTAIVLLVALVLLIFAVKSIQVEPVKSDTRDKDSIRITYLGNVTLNKHIRQTNLNDVFKGIQDTLDHSDFSTGSLIVNDFSRNQKDNINKNIENIMFLRKHNVKSVNLINESMDNIQATAMMRKIDSQAGYNFLTGNGSNPINSKTVQQDIKGKKIANVSFTDIESNYTNSLKNTTSISLDPDIFYPLIKKLKENNDYVVVNVDWGIPNERNVTTRQKEYAHALANAGADVIIGHNTVIQKVENYKRTPIFYSLGNTTSDNFLSKNQKGMIVQQDWKGSHNQFHITPIQSKDGKISKDNMNKMDHIRFKNNIKDKSIDLKSDQNGGYTFEY</sequence>